<evidence type="ECO:0000256" key="2">
    <source>
        <dbReference type="ARBA" id="ARBA00022617"/>
    </source>
</evidence>
<keyword evidence="2" id="KW-0349">Heme</keyword>
<dbReference type="PANTHER" id="PTHR24302:SF15">
    <property type="entry name" value="FATTY-ACID PEROXYGENASE"/>
    <property type="match status" value="1"/>
</dbReference>
<organism evidence="8">
    <name type="scientific">Ixodes ricinus</name>
    <name type="common">Common tick</name>
    <name type="synonym">Acarus ricinus</name>
    <dbReference type="NCBI Taxonomy" id="34613"/>
    <lineage>
        <taxon>Eukaryota</taxon>
        <taxon>Metazoa</taxon>
        <taxon>Ecdysozoa</taxon>
        <taxon>Arthropoda</taxon>
        <taxon>Chelicerata</taxon>
        <taxon>Arachnida</taxon>
        <taxon>Acari</taxon>
        <taxon>Parasitiformes</taxon>
        <taxon>Ixodida</taxon>
        <taxon>Ixodoidea</taxon>
        <taxon>Ixodidae</taxon>
        <taxon>Ixodinae</taxon>
        <taxon>Ixodes</taxon>
    </lineage>
</organism>
<comment type="similarity">
    <text evidence="1">Belongs to the cytochrome P450 family.</text>
</comment>
<sequence length="125" mass="14744">MADLIWKVVISLFLLVVPSILLFWVFRRRRAHGLFRKNGIPGPEPELFWGNWNQLKKNRIQVMQQWIDQYGKVFGFFMAEKPCMVVTDLNLVRQIFVKEAQHLYGQATIRHRRGALHQCPAVSPR</sequence>
<accession>V5H6M2</accession>
<dbReference type="InterPro" id="IPR050705">
    <property type="entry name" value="Cytochrome_P450_3A"/>
</dbReference>
<keyword evidence="3" id="KW-0479">Metal-binding</keyword>
<keyword evidence="7" id="KW-0812">Transmembrane</keyword>
<evidence type="ECO:0000256" key="7">
    <source>
        <dbReference type="SAM" id="Phobius"/>
    </source>
</evidence>
<keyword evidence="7" id="KW-1133">Transmembrane helix</keyword>
<dbReference type="InterPro" id="IPR036396">
    <property type="entry name" value="Cyt_P450_sf"/>
</dbReference>
<keyword evidence="5" id="KW-0408">Iron</keyword>
<dbReference type="GO" id="GO:0005506">
    <property type="term" value="F:iron ion binding"/>
    <property type="evidence" value="ECO:0007669"/>
    <property type="project" value="InterPro"/>
</dbReference>
<dbReference type="AlphaFoldDB" id="V5H6M2"/>
<proteinExistence type="evidence at transcript level"/>
<evidence type="ECO:0000256" key="5">
    <source>
        <dbReference type="ARBA" id="ARBA00023004"/>
    </source>
</evidence>
<dbReference type="GO" id="GO:0020037">
    <property type="term" value="F:heme binding"/>
    <property type="evidence" value="ECO:0007669"/>
    <property type="project" value="InterPro"/>
</dbReference>
<dbReference type="GO" id="GO:0016705">
    <property type="term" value="F:oxidoreductase activity, acting on paired donors, with incorporation or reduction of molecular oxygen"/>
    <property type="evidence" value="ECO:0007669"/>
    <property type="project" value="InterPro"/>
</dbReference>
<evidence type="ECO:0000256" key="6">
    <source>
        <dbReference type="ARBA" id="ARBA00023033"/>
    </source>
</evidence>
<evidence type="ECO:0000256" key="1">
    <source>
        <dbReference type="ARBA" id="ARBA00010617"/>
    </source>
</evidence>
<dbReference type="InterPro" id="IPR001128">
    <property type="entry name" value="Cyt_P450"/>
</dbReference>
<name>V5H6M2_IXORI</name>
<dbReference type="Pfam" id="PF00067">
    <property type="entry name" value="p450"/>
    <property type="match status" value="1"/>
</dbReference>
<feature type="transmembrane region" description="Helical" evidence="7">
    <location>
        <begin position="6"/>
        <end position="26"/>
    </location>
</feature>
<dbReference type="SUPFAM" id="SSF48264">
    <property type="entry name" value="Cytochrome P450"/>
    <property type="match status" value="1"/>
</dbReference>
<dbReference type="EMBL" id="GANP01011799">
    <property type="protein sequence ID" value="JAB72669.1"/>
    <property type="molecule type" value="mRNA"/>
</dbReference>
<evidence type="ECO:0000313" key="8">
    <source>
        <dbReference type="EMBL" id="JAB72669.1"/>
    </source>
</evidence>
<keyword evidence="7" id="KW-0472">Membrane</keyword>
<keyword evidence="6" id="KW-0503">Monooxygenase</keyword>
<keyword evidence="4" id="KW-0560">Oxidoreductase</keyword>
<reference evidence="8" key="1">
    <citation type="journal article" date="2015" name="Sci. Rep.">
        <title>Tissue- and time-dependent transcription in Ixodes ricinus salivary glands and midguts when blood feeding on the vertebrate host.</title>
        <authorList>
            <person name="Kotsyfakis M."/>
            <person name="Schwarz A."/>
            <person name="Erhart J."/>
            <person name="Ribeiro J.M."/>
        </authorList>
    </citation>
    <scope>NUCLEOTIDE SEQUENCE</scope>
    <source>
        <tissue evidence="8">Salivary gland and midgut</tissue>
    </source>
</reference>
<dbReference type="Gene3D" id="1.10.630.10">
    <property type="entry name" value="Cytochrome P450"/>
    <property type="match status" value="1"/>
</dbReference>
<evidence type="ECO:0000256" key="3">
    <source>
        <dbReference type="ARBA" id="ARBA00022723"/>
    </source>
</evidence>
<dbReference type="GO" id="GO:0008395">
    <property type="term" value="F:steroid hydroxylase activity"/>
    <property type="evidence" value="ECO:0007669"/>
    <property type="project" value="TreeGrafter"/>
</dbReference>
<evidence type="ECO:0000256" key="4">
    <source>
        <dbReference type="ARBA" id="ARBA00023002"/>
    </source>
</evidence>
<dbReference type="PANTHER" id="PTHR24302">
    <property type="entry name" value="CYTOCHROME P450 FAMILY 3"/>
    <property type="match status" value="1"/>
</dbReference>
<protein>
    <submittedName>
        <fullName evidence="8">Putative cytochrome p450 6a2 cypvia2-like protein</fullName>
    </submittedName>
</protein>